<dbReference type="Proteomes" id="UP000525652">
    <property type="component" value="Unassembled WGS sequence"/>
</dbReference>
<dbReference type="Gene3D" id="3.90.1150.10">
    <property type="entry name" value="Aspartate Aminotransferase, domain 1"/>
    <property type="match status" value="1"/>
</dbReference>
<dbReference type="InterPro" id="IPR027619">
    <property type="entry name" value="C-S_lyase_PatB-like"/>
</dbReference>
<name>A0A7X1AUV2_9BACT</name>
<keyword evidence="3" id="KW-0663">Pyridoxal phosphate</keyword>
<evidence type="ECO:0000256" key="2">
    <source>
        <dbReference type="ARBA" id="ARBA00012224"/>
    </source>
</evidence>
<accession>A0A7X1AUV2</accession>
<evidence type="ECO:0000259" key="6">
    <source>
        <dbReference type="Pfam" id="PF00155"/>
    </source>
</evidence>
<dbReference type="InterPro" id="IPR004839">
    <property type="entry name" value="Aminotransferase_I/II_large"/>
</dbReference>
<comment type="similarity">
    <text evidence="5">Belongs to the class-II pyridoxal-phosphate-dependent aminotransferase family. MalY/PatB cystathionine beta-lyase subfamily.</text>
</comment>
<dbReference type="GO" id="GO:0047804">
    <property type="term" value="F:cysteine-S-conjugate beta-lyase activity"/>
    <property type="evidence" value="ECO:0007669"/>
    <property type="project" value="UniProtKB-EC"/>
</dbReference>
<feature type="domain" description="Aminotransferase class I/classII large" evidence="6">
    <location>
        <begin position="29"/>
        <end position="371"/>
    </location>
</feature>
<dbReference type="AlphaFoldDB" id="A0A7X1AUV2"/>
<sequence length="379" mass="42543">MTYDFTTFPDRAKTGSLKWDRYAGKEVLPLWVADMDFRSAPEILTALHERVDHEIFGYTIPHQEPIDAVLSYLKTRHNLEVSAESLVWLPGLVPALNLAARAFCNDGGSVITSTPVYPPFLSAPKNADVPLNAVPLLREGDRWAMDFDQLEKQPAGGTFFLCNPHNPVGTCFPEKDIRRLLELCREKNWILCSDEIHCDLVLDESAKHIPTLTLSDNEKDQVVSLYAPSKTYNLPGLATAFAVIPGTRLRAQFKRQIMGIITEINCFGYAGCAAAYNHGEPWRQELLSVLRTNRDRVYQFFADKSDRVKIFPMEATYLAWFDCGQLPVKDPAQFFEEFGVGLSDGAPFGAPGWLRLNFGCPSATLEEGLKRMQQAFDSL</sequence>
<dbReference type="PANTHER" id="PTHR43525">
    <property type="entry name" value="PROTEIN MALY"/>
    <property type="match status" value="1"/>
</dbReference>
<gene>
    <name evidence="7" type="ORF">H5P30_01475</name>
</gene>
<dbReference type="EMBL" id="JACHVA010000019">
    <property type="protein sequence ID" value="MBC2600443.1"/>
    <property type="molecule type" value="Genomic_DNA"/>
</dbReference>
<dbReference type="PANTHER" id="PTHR43525:SF1">
    <property type="entry name" value="PROTEIN MALY"/>
    <property type="match status" value="1"/>
</dbReference>
<protein>
    <recommendedName>
        <fullName evidence="2">cysteine-S-conjugate beta-lyase</fullName>
        <ecNumber evidence="2">4.4.1.13</ecNumber>
    </recommendedName>
</protein>
<comment type="cofactor">
    <cofactor evidence="1">
        <name>pyridoxal 5'-phosphate</name>
        <dbReference type="ChEBI" id="CHEBI:597326"/>
    </cofactor>
</comment>
<dbReference type="Gene3D" id="3.40.640.10">
    <property type="entry name" value="Type I PLP-dependent aspartate aminotransferase-like (Major domain)"/>
    <property type="match status" value="1"/>
</dbReference>
<evidence type="ECO:0000256" key="3">
    <source>
        <dbReference type="ARBA" id="ARBA00022898"/>
    </source>
</evidence>
<dbReference type="EC" id="4.4.1.13" evidence="2"/>
<dbReference type="GO" id="GO:0030170">
    <property type="term" value="F:pyridoxal phosphate binding"/>
    <property type="evidence" value="ECO:0007669"/>
    <property type="project" value="InterPro"/>
</dbReference>
<dbReference type="InterPro" id="IPR015422">
    <property type="entry name" value="PyrdxlP-dep_Trfase_small"/>
</dbReference>
<dbReference type="SUPFAM" id="SSF53383">
    <property type="entry name" value="PLP-dependent transferases"/>
    <property type="match status" value="1"/>
</dbReference>
<evidence type="ECO:0000256" key="4">
    <source>
        <dbReference type="ARBA" id="ARBA00023239"/>
    </source>
</evidence>
<proteinExistence type="inferred from homology"/>
<dbReference type="RefSeq" id="WP_185691192.1">
    <property type="nucleotide sequence ID" value="NZ_JACHVA010000019.1"/>
</dbReference>
<keyword evidence="8" id="KW-1185">Reference proteome</keyword>
<dbReference type="InterPro" id="IPR015424">
    <property type="entry name" value="PyrdxlP-dep_Trfase"/>
</dbReference>
<evidence type="ECO:0000313" key="8">
    <source>
        <dbReference type="Proteomes" id="UP000525652"/>
    </source>
</evidence>
<dbReference type="Pfam" id="PF00155">
    <property type="entry name" value="Aminotran_1_2"/>
    <property type="match status" value="1"/>
</dbReference>
<dbReference type="NCBIfam" id="TIGR04350">
    <property type="entry name" value="C_S_lyase_PatB"/>
    <property type="match status" value="1"/>
</dbReference>
<reference evidence="7 8" key="1">
    <citation type="submission" date="2020-07" db="EMBL/GenBank/DDBJ databases">
        <authorList>
            <person name="Feng X."/>
        </authorList>
    </citation>
    <scope>NUCLEOTIDE SEQUENCE [LARGE SCALE GENOMIC DNA]</scope>
    <source>
        <strain evidence="7 8">JCM14086</strain>
    </source>
</reference>
<comment type="caution">
    <text evidence="7">The sequence shown here is derived from an EMBL/GenBank/DDBJ whole genome shotgun (WGS) entry which is preliminary data.</text>
</comment>
<dbReference type="CDD" id="cd00609">
    <property type="entry name" value="AAT_like"/>
    <property type="match status" value="1"/>
</dbReference>
<keyword evidence="4 7" id="KW-0456">Lyase</keyword>
<organism evidence="7 8">
    <name type="scientific">Puniceicoccus vermicola</name>
    <dbReference type="NCBI Taxonomy" id="388746"/>
    <lineage>
        <taxon>Bacteria</taxon>
        <taxon>Pseudomonadati</taxon>
        <taxon>Verrucomicrobiota</taxon>
        <taxon>Opitutia</taxon>
        <taxon>Puniceicoccales</taxon>
        <taxon>Puniceicoccaceae</taxon>
        <taxon>Puniceicoccus</taxon>
    </lineage>
</organism>
<dbReference type="InterPro" id="IPR015421">
    <property type="entry name" value="PyrdxlP-dep_Trfase_major"/>
</dbReference>
<dbReference type="InterPro" id="IPR051798">
    <property type="entry name" value="Class-II_PLP-Dep_Aminotrans"/>
</dbReference>
<evidence type="ECO:0000256" key="1">
    <source>
        <dbReference type="ARBA" id="ARBA00001933"/>
    </source>
</evidence>
<evidence type="ECO:0000256" key="5">
    <source>
        <dbReference type="ARBA" id="ARBA00037974"/>
    </source>
</evidence>
<evidence type="ECO:0000313" key="7">
    <source>
        <dbReference type="EMBL" id="MBC2600443.1"/>
    </source>
</evidence>